<keyword evidence="1" id="KW-0433">Leucine-rich repeat</keyword>
<evidence type="ECO:0000256" key="1">
    <source>
        <dbReference type="ARBA" id="ARBA00022614"/>
    </source>
</evidence>
<dbReference type="Gene3D" id="3.80.10.10">
    <property type="entry name" value="Ribonuclease Inhibitor"/>
    <property type="match status" value="3"/>
</dbReference>
<name>A0A4P6K011_KTERU</name>
<dbReference type="KEGG" id="kbs:EPA93_36875"/>
<sequence length="549" mass="61341">MDIHLDACKIDELIVHIHDPVWQARTLTMAEHATPQESAALLYELIARGDPDPERRPVLHLLALACWQLMPDVSKTLSKTVQQRARMLIPPRNMAQVKALATAGALAIKPIEQYLLQKQGSISSSACAYCIRALALVGNEAAFLALEAYVQAIPQPFLTYDTHNRPLAELLLARANFEQAEYGRRVLAPLLRTTQRLVLDRDYSLVELPALDALQHVTLQGTCKPETLQPLTAAPGLGGLTVSSSFELKHLKGIECLHHLQEVYLDSCPHLTDVSALSLLPNLKKLSITRVKLTALKGLQEITQIEQLMLHRSSETLNLDRIARMSNIRELCVYDYYVLNDLRALSALAKLRALTLDKCLDLAQLDGLQDLAQLETLNIYHNGKLSDISALRTLSSLRTLRLRHCSQVQHLNDLRELHRLEALDVHYCSALTDISALASLTSLRSLDLSFCPQLEHLRELHKLGRLERLNLRNCRALKDIGALAGLPVSELDLRDCKNLQDISILKTLQHLKTLHLPASIAREDVEELAAMPHIKQLYQQSATTFTAPS</sequence>
<evidence type="ECO:0000256" key="2">
    <source>
        <dbReference type="ARBA" id="ARBA00022737"/>
    </source>
</evidence>
<evidence type="ECO:0000313" key="3">
    <source>
        <dbReference type="EMBL" id="QBD81255.1"/>
    </source>
</evidence>
<dbReference type="SUPFAM" id="SSF52058">
    <property type="entry name" value="L domain-like"/>
    <property type="match status" value="1"/>
</dbReference>
<reference evidence="3 4" key="1">
    <citation type="submission" date="2019-01" db="EMBL/GenBank/DDBJ databases">
        <title>Ktedonosporobacter rubrisoli SCAWS-G2.</title>
        <authorList>
            <person name="Huang Y."/>
            <person name="Yan B."/>
        </authorList>
    </citation>
    <scope>NUCLEOTIDE SEQUENCE [LARGE SCALE GENOMIC DNA]</scope>
    <source>
        <strain evidence="3 4">SCAWS-G2</strain>
    </source>
</reference>
<keyword evidence="4" id="KW-1185">Reference proteome</keyword>
<dbReference type="SMART" id="SM00367">
    <property type="entry name" value="LRR_CC"/>
    <property type="match status" value="6"/>
</dbReference>
<dbReference type="OrthoDB" id="228019at2"/>
<dbReference type="RefSeq" id="WP_129892316.1">
    <property type="nucleotide sequence ID" value="NZ_CP035758.1"/>
</dbReference>
<dbReference type="InterPro" id="IPR050836">
    <property type="entry name" value="SDS22/Internalin_LRR"/>
</dbReference>
<dbReference type="InterPro" id="IPR006553">
    <property type="entry name" value="Leu-rich_rpt_Cys-con_subtyp"/>
</dbReference>
<dbReference type="InterPro" id="IPR001611">
    <property type="entry name" value="Leu-rich_rpt"/>
</dbReference>
<dbReference type="EMBL" id="CP035758">
    <property type="protein sequence ID" value="QBD81255.1"/>
    <property type="molecule type" value="Genomic_DNA"/>
</dbReference>
<dbReference type="InterPro" id="IPR032675">
    <property type="entry name" value="LRR_dom_sf"/>
</dbReference>
<proteinExistence type="predicted"/>
<accession>A0A4P6K011</accession>
<organism evidence="3 4">
    <name type="scientific">Ktedonosporobacter rubrisoli</name>
    <dbReference type="NCBI Taxonomy" id="2509675"/>
    <lineage>
        <taxon>Bacteria</taxon>
        <taxon>Bacillati</taxon>
        <taxon>Chloroflexota</taxon>
        <taxon>Ktedonobacteria</taxon>
        <taxon>Ktedonobacterales</taxon>
        <taxon>Ktedonosporobacteraceae</taxon>
        <taxon>Ktedonosporobacter</taxon>
    </lineage>
</organism>
<dbReference type="PANTHER" id="PTHR46652:SF3">
    <property type="entry name" value="LEUCINE-RICH REPEAT-CONTAINING PROTEIN 9"/>
    <property type="match status" value="1"/>
</dbReference>
<dbReference type="Proteomes" id="UP000290365">
    <property type="component" value="Chromosome"/>
</dbReference>
<evidence type="ECO:0000313" key="4">
    <source>
        <dbReference type="Proteomes" id="UP000290365"/>
    </source>
</evidence>
<dbReference type="PROSITE" id="PS51450">
    <property type="entry name" value="LRR"/>
    <property type="match status" value="1"/>
</dbReference>
<dbReference type="PANTHER" id="PTHR46652">
    <property type="entry name" value="LEUCINE-RICH REPEAT AND IQ DOMAIN-CONTAINING PROTEIN 1-RELATED"/>
    <property type="match status" value="1"/>
</dbReference>
<keyword evidence="2" id="KW-0677">Repeat</keyword>
<dbReference type="AlphaFoldDB" id="A0A4P6K011"/>
<protein>
    <submittedName>
        <fullName evidence="3">Leucine-rich repeat domain-containing protein</fullName>
    </submittedName>
</protein>
<gene>
    <name evidence="3" type="ORF">EPA93_36875</name>
</gene>